<accession>A0A855X4D1</accession>
<feature type="repeat" description="TPR" evidence="1">
    <location>
        <begin position="45"/>
        <end position="78"/>
    </location>
</feature>
<comment type="caution">
    <text evidence="2">The sequence shown here is derived from an EMBL/GenBank/DDBJ whole genome shotgun (WGS) entry which is preliminary data.</text>
</comment>
<proteinExistence type="predicted"/>
<dbReference type="InterPro" id="IPR011990">
    <property type="entry name" value="TPR-like_helical_dom_sf"/>
</dbReference>
<evidence type="ECO:0000313" key="3">
    <source>
        <dbReference type="Proteomes" id="UP000250918"/>
    </source>
</evidence>
<protein>
    <recommendedName>
        <fullName evidence="4">Tetratricopeptide repeat protein</fullName>
    </recommendedName>
</protein>
<dbReference type="AlphaFoldDB" id="A0A855X4D1"/>
<dbReference type="Pfam" id="PF13432">
    <property type="entry name" value="TPR_16"/>
    <property type="match status" value="1"/>
</dbReference>
<name>A0A855X4D1_9BACT</name>
<dbReference type="SUPFAM" id="SSF48452">
    <property type="entry name" value="TPR-like"/>
    <property type="match status" value="1"/>
</dbReference>
<gene>
    <name evidence="2" type="ORF">C3F09_03650</name>
</gene>
<dbReference type="InterPro" id="IPR019734">
    <property type="entry name" value="TPR_rpt"/>
</dbReference>
<keyword evidence="1" id="KW-0802">TPR repeat</keyword>
<sequence length="300" mass="33768">MSISGDGLSSARKCAILALMKKLILMLLVPALCGWIACSGGKTDLESLRAAGKKAFSDRNYPEARTLFNKALLLAPSDPEILYFNGLAYKRDYLYDSALIFIKRADLVRPGNSEYNREILDLAQQTENWEYALRAISVLVKNGEPVQNYYTKLAELTARNKQPVLALYWQRKVVEQDTTNLDELFRAISVALTIDSLTAAEQFLNTAERRFGPSDPLTANRGMLLIHQKKYPQAIALFRTLVAKDTANYGFRLNLANALSMMPERADRQEALNIYKTIPTEFGSQFKVDSLIISLEKELQ</sequence>
<dbReference type="EMBL" id="PQAP01000024">
    <property type="protein sequence ID" value="PWB74682.1"/>
    <property type="molecule type" value="Genomic_DNA"/>
</dbReference>
<organism evidence="2 3">
    <name type="scientific">candidate division GN15 bacterium</name>
    <dbReference type="NCBI Taxonomy" id="2072418"/>
    <lineage>
        <taxon>Bacteria</taxon>
        <taxon>candidate division GN15</taxon>
    </lineage>
</organism>
<evidence type="ECO:0000256" key="1">
    <source>
        <dbReference type="PROSITE-ProRule" id="PRU00339"/>
    </source>
</evidence>
<dbReference type="Proteomes" id="UP000250918">
    <property type="component" value="Unassembled WGS sequence"/>
</dbReference>
<evidence type="ECO:0008006" key="4">
    <source>
        <dbReference type="Google" id="ProtNLM"/>
    </source>
</evidence>
<reference evidence="2 3" key="1">
    <citation type="journal article" date="2018" name="ISME J.">
        <title>A methanotrophic archaeon couples anaerobic oxidation of methane to Fe(III) reduction.</title>
        <authorList>
            <person name="Cai C."/>
            <person name="Leu A.O."/>
            <person name="Xie G.J."/>
            <person name="Guo J."/>
            <person name="Feng Y."/>
            <person name="Zhao J.X."/>
            <person name="Tyson G.W."/>
            <person name="Yuan Z."/>
            <person name="Hu S."/>
        </authorList>
    </citation>
    <scope>NUCLEOTIDE SEQUENCE [LARGE SCALE GENOMIC DNA]</scope>
    <source>
        <strain evidence="2">FeB_12</strain>
    </source>
</reference>
<evidence type="ECO:0000313" key="2">
    <source>
        <dbReference type="EMBL" id="PWB74682.1"/>
    </source>
</evidence>
<dbReference type="PROSITE" id="PS50005">
    <property type="entry name" value="TPR"/>
    <property type="match status" value="1"/>
</dbReference>
<dbReference type="Gene3D" id="1.25.40.10">
    <property type="entry name" value="Tetratricopeptide repeat domain"/>
    <property type="match status" value="2"/>
</dbReference>